<feature type="domain" description="EGF-like" evidence="8">
    <location>
        <begin position="1393"/>
        <end position="1430"/>
    </location>
</feature>
<feature type="disulfide bond" evidence="5">
    <location>
        <begin position="456"/>
        <end position="465"/>
    </location>
</feature>
<feature type="transmembrane region" description="Helical" evidence="6">
    <location>
        <begin position="1581"/>
        <end position="1604"/>
    </location>
</feature>
<evidence type="ECO:0008006" key="11">
    <source>
        <dbReference type="Google" id="ProtNLM"/>
    </source>
</evidence>
<dbReference type="InterPro" id="IPR013320">
    <property type="entry name" value="ConA-like_dom_sf"/>
</dbReference>
<dbReference type="CDD" id="cd00054">
    <property type="entry name" value="EGF_CA"/>
    <property type="match status" value="16"/>
</dbReference>
<sequence length="1641" mass="179365">MPSPRRNWRFNHVAWTNIYSNAVIAVVSPLVKDSVHIPVVCIHLLKHRLSEPQQTYPRPASSELVSFCSSSPCTNGGTCHDLESGYRCVCPQSPLAFVGKDCEFLYDACAGYACPPEWSCTKTPGYLNYSCYCGPDSLGIYCSIQGDECKLSPCPEPHLECVQLPNGYGCQCQSEESCQTRPSVCSSQPCYNNGTCTETPGGYTCECQPGFSGPHCQEDVDECASVPCQNGAICLDRVNEYSCFCVPGFQGYHCEIDINECASRPCKHNGTCLNLMDHYLCQCLPGYTGMNCDVEIDECESGPCWHDGTCSDHIGYFTCSCMPGYEGELCEIDIDECQSQPCLNGGTCHDLVNSYRCDCLNTGFEGQSCELDILECASQPCQNGASCLEGVGRYSCACWPGYVGDFCEEDVDECAEEPCLNGGQCFERSNQSYYGEHEDFPAEFSYQEAAGFICRCQPGFDGETCSINIDECTSQPCQNGGSCVDLVNSYECHCLPGYSGAPWQSATRIEADFFPCETLALISQLKEDRGVECATDIDECEGHPCENGGACEDGIADYICHCIPGPDGIAWGGKNCSVELTGCQSHSCQNEALCIPTYKSGAHGHLCQCRPGFYGPTCSIPTSFSFTSKVYLFINMSASYENRSNAAGGYLPSVTLQFRTTLPDAILFYRGHQTEHLYLELSGGLLRVTLSIQETTSSFTVAAPRVDDGHWHKVEVLLQDFLELRLWHESCDAGVCLISHPLEETPLASFLPSLLQIYIGGVEEKLMAHPTKNFIGCLEDLWIDSKVVLPQEVAGLKSSGFQMGCERTEWCHSDPCLHGGRCIDLWADFRCHCPRPYEGRTCVYGEYVTKTEFLGEESPAATFGQDNSSSFATFGISNSPGANFNLSFFIRTLKPSGLVLQIGNGSDTFLTVYLKDGKLQIETPTVDPIRTSGYLADGMRHFVMLSFHNGLVHASLFNREEELGPLVISPLTAGSEIHVGGLQDQYSMRPWGGQFKGCLQDIQLNHHQMEFFPHLAQNRSVSQEVYVGQITNVGSGCISDDTCKSGPCLNGGRCAVTWNDFNCSCPANFTGKHCEERIWCKSELCPQATTCIDVASGYVCLVSVTFYERNAIEFTANTTIARALHSLRLDFRTRDEDAILLQAIEEVDSLLVAVQNYSLLVEIRSGNGIEGATFLSQRSVSDGYWHTLTLSMEEPLALSSRWHLHLDNSVNTTLEGNAGNLDFLRSKTVIVVGENFTGCLGHMDIGGVFLPLAVPIAYPQPEQFLQMNSGAALLGCKGADICSSGPCQHGGSCQDLFNAFSCACSPGWEGPLCEANIDDCKSSPCIHGECMDEVGDFQCDCHKGYIGKRCQINVDDCIRHKCQNGATCVDEVYSYSCKCPPHFTGPFCEWPYPPEECGKNFTCLNGGKCISGPWGANCTCKPGYTGRKCQININECDPNPCQNGGTCQDSVNRYRCVCSASYTGERCDVDVSRPFIFPCLVVVVVVVVCQAFALRLTKRSRRGTLPGALFPFPLIEVAVPVACGCLLLLIIILVLMILTARKRRQSEGTYSPSQQEVAGARLEMDSVLKRPAWAQISSSTLVGAVGAAGAAVLITIFGISVVAMKKRRATQGTYSPSRQEKDGARVEMWNVIKLPPLERLI</sequence>
<feature type="domain" description="EGF-like" evidence="8">
    <location>
        <begin position="372"/>
        <end position="408"/>
    </location>
</feature>
<feature type="disulfide bond" evidence="5">
    <location>
        <begin position="833"/>
        <end position="842"/>
    </location>
</feature>
<dbReference type="InterPro" id="IPR013032">
    <property type="entry name" value="EGF-like_CS"/>
</dbReference>
<dbReference type="Pfam" id="PF07645">
    <property type="entry name" value="EGF_CA"/>
    <property type="match status" value="1"/>
</dbReference>
<dbReference type="PROSITE" id="PS00022">
    <property type="entry name" value="EGF_1"/>
    <property type="match status" value="15"/>
</dbReference>
<dbReference type="InterPro" id="IPR018097">
    <property type="entry name" value="EGF_Ca-bd_CS"/>
</dbReference>
<feature type="disulfide bond" evidence="5">
    <location>
        <begin position="1379"/>
        <end position="1388"/>
    </location>
</feature>
<dbReference type="PROSITE" id="PS01187">
    <property type="entry name" value="EGF_CA"/>
    <property type="match status" value="5"/>
</dbReference>
<dbReference type="Pfam" id="PF00008">
    <property type="entry name" value="EGF"/>
    <property type="match status" value="13"/>
</dbReference>
<feature type="domain" description="Laminin G" evidence="7">
    <location>
        <begin position="623"/>
        <end position="805"/>
    </location>
</feature>
<dbReference type="PROSITE" id="PS00010">
    <property type="entry name" value="ASX_HYDROXYL"/>
    <property type="match status" value="12"/>
</dbReference>
<dbReference type="InterPro" id="IPR049883">
    <property type="entry name" value="NOTCH1_EGF-like"/>
</dbReference>
<evidence type="ECO:0000256" key="5">
    <source>
        <dbReference type="PROSITE-ProRule" id="PRU00076"/>
    </source>
</evidence>
<keyword evidence="2" id="KW-0677">Repeat</keyword>
<evidence type="ECO:0000256" key="2">
    <source>
        <dbReference type="ARBA" id="ARBA00022737"/>
    </source>
</evidence>
<feature type="disulfide bond" evidence="5">
    <location>
        <begin position="1065"/>
        <end position="1074"/>
    </location>
</feature>
<dbReference type="Gene3D" id="2.60.120.200">
    <property type="match status" value="3"/>
</dbReference>
<feature type="disulfide bond" evidence="5">
    <location>
        <begin position="1304"/>
        <end position="1313"/>
    </location>
</feature>
<dbReference type="InterPro" id="IPR001881">
    <property type="entry name" value="EGF-like_Ca-bd_dom"/>
</dbReference>
<feature type="domain" description="EGF-like" evidence="8">
    <location>
        <begin position="64"/>
        <end position="103"/>
    </location>
</feature>
<feature type="domain" description="EGF-like" evidence="8">
    <location>
        <begin position="536"/>
        <end position="577"/>
    </location>
</feature>
<dbReference type="PRINTS" id="PR00010">
    <property type="entry name" value="EGFBLOOD"/>
</dbReference>
<feature type="domain" description="Laminin G" evidence="7">
    <location>
        <begin position="861"/>
        <end position="1037"/>
    </location>
</feature>
<dbReference type="InterPro" id="IPR001791">
    <property type="entry name" value="Laminin_G"/>
</dbReference>
<feature type="domain" description="EGF-like" evidence="8">
    <location>
        <begin position="181"/>
        <end position="217"/>
    </location>
</feature>
<evidence type="ECO:0000259" key="8">
    <source>
        <dbReference type="PROSITE" id="PS50026"/>
    </source>
</evidence>
<dbReference type="InterPro" id="IPR000152">
    <property type="entry name" value="EGF-type_Asp/Asn_hydroxyl_site"/>
</dbReference>
<feature type="disulfide bond" evidence="5">
    <location>
        <begin position="321"/>
        <end position="330"/>
    </location>
</feature>
<feature type="transmembrane region" description="Helical" evidence="6">
    <location>
        <begin position="1517"/>
        <end position="1538"/>
    </location>
</feature>
<feature type="disulfide bond" evidence="5">
    <location>
        <begin position="609"/>
        <end position="618"/>
    </location>
</feature>
<dbReference type="SUPFAM" id="SSF57184">
    <property type="entry name" value="Growth factor receptor domain"/>
    <property type="match status" value="1"/>
</dbReference>
<organism evidence="9 10">
    <name type="scientific">Phrynosoma platyrhinos</name>
    <name type="common">Desert horned lizard</name>
    <dbReference type="NCBI Taxonomy" id="52577"/>
    <lineage>
        <taxon>Eukaryota</taxon>
        <taxon>Metazoa</taxon>
        <taxon>Chordata</taxon>
        <taxon>Craniata</taxon>
        <taxon>Vertebrata</taxon>
        <taxon>Euteleostomi</taxon>
        <taxon>Lepidosauria</taxon>
        <taxon>Squamata</taxon>
        <taxon>Bifurcata</taxon>
        <taxon>Unidentata</taxon>
        <taxon>Episquamata</taxon>
        <taxon>Toxicofera</taxon>
        <taxon>Iguania</taxon>
        <taxon>Phrynosomatidae</taxon>
        <taxon>Phrynosomatinae</taxon>
        <taxon>Phrynosoma</taxon>
    </lineage>
</organism>
<comment type="caution">
    <text evidence="5">Lacks conserved residue(s) required for the propagation of feature annotation.</text>
</comment>
<feature type="domain" description="EGF-like" evidence="8">
    <location>
        <begin position="410"/>
        <end position="466"/>
    </location>
</feature>
<feature type="domain" description="EGF-like" evidence="8">
    <location>
        <begin position="1278"/>
        <end position="1314"/>
    </location>
</feature>
<name>A0ABQ7SE34_PHRPL</name>
<feature type="domain" description="EGF-like" evidence="8">
    <location>
        <begin position="468"/>
        <end position="504"/>
    </location>
</feature>
<dbReference type="PROSITE" id="PS01186">
    <property type="entry name" value="EGF_2"/>
    <property type="match status" value="11"/>
</dbReference>
<comment type="caution">
    <text evidence="9">The sequence shown here is derived from an EMBL/GenBank/DDBJ whole genome shotgun (WGS) entry which is preliminary data.</text>
</comment>
<evidence type="ECO:0000256" key="6">
    <source>
        <dbReference type="SAM" id="Phobius"/>
    </source>
</evidence>
<keyword evidence="6" id="KW-1133">Transmembrane helix</keyword>
<feature type="disulfide bond" evidence="5">
    <location>
        <begin position="398"/>
        <end position="407"/>
    </location>
</feature>
<dbReference type="PROSITE" id="PS50026">
    <property type="entry name" value="EGF_3"/>
    <property type="match status" value="18"/>
</dbReference>
<feature type="domain" description="EGF-like" evidence="8">
    <location>
        <begin position="257"/>
        <end position="293"/>
    </location>
</feature>
<dbReference type="Gene3D" id="2.10.25.10">
    <property type="entry name" value="Laminin"/>
    <property type="match status" value="18"/>
</dbReference>
<dbReference type="PANTHER" id="PTHR24049:SF19">
    <property type="entry name" value="PROTEIN CRUMBS HOMOLOG 2"/>
    <property type="match status" value="1"/>
</dbReference>
<keyword evidence="4" id="KW-0325">Glycoprotein</keyword>
<dbReference type="SUPFAM" id="SSF57196">
    <property type="entry name" value="EGF/Laminin"/>
    <property type="match status" value="13"/>
</dbReference>
<dbReference type="InterPro" id="IPR009030">
    <property type="entry name" value="Growth_fac_rcpt_cys_sf"/>
</dbReference>
<dbReference type="EMBL" id="JAIPUX010005291">
    <property type="protein sequence ID" value="KAH0615598.1"/>
    <property type="molecule type" value="Genomic_DNA"/>
</dbReference>
<dbReference type="Pfam" id="PF12661">
    <property type="entry name" value="hEGF"/>
    <property type="match status" value="2"/>
</dbReference>
<evidence type="ECO:0000256" key="1">
    <source>
        <dbReference type="ARBA" id="ARBA00022536"/>
    </source>
</evidence>
<feature type="disulfide bond" evidence="5">
    <location>
        <begin position="1458"/>
        <end position="1467"/>
    </location>
</feature>
<feature type="disulfide bond" evidence="5">
    <location>
        <begin position="283"/>
        <end position="292"/>
    </location>
</feature>
<accession>A0ABQ7SE34</accession>
<dbReference type="PROSITE" id="PS50025">
    <property type="entry name" value="LAM_G_DOMAIN"/>
    <property type="match status" value="3"/>
</dbReference>
<keyword evidence="6" id="KW-0472">Membrane</keyword>
<evidence type="ECO:0000313" key="9">
    <source>
        <dbReference type="EMBL" id="KAH0615598.1"/>
    </source>
</evidence>
<feature type="domain" description="EGF-like" evidence="8">
    <location>
        <begin position="333"/>
        <end position="370"/>
    </location>
</feature>
<dbReference type="SMART" id="SM00282">
    <property type="entry name" value="LamG"/>
    <property type="match status" value="3"/>
</dbReference>
<proteinExistence type="predicted"/>
<feature type="transmembrane region" description="Helical" evidence="6">
    <location>
        <begin position="1475"/>
        <end position="1496"/>
    </location>
</feature>
<feature type="domain" description="Laminin G" evidence="7">
    <location>
        <begin position="1101"/>
        <end position="1276"/>
    </location>
</feature>
<evidence type="ECO:0000256" key="3">
    <source>
        <dbReference type="ARBA" id="ARBA00023157"/>
    </source>
</evidence>
<feature type="disulfide bond" evidence="5">
    <location>
        <begin position="207"/>
        <end position="216"/>
    </location>
</feature>
<dbReference type="SMART" id="SM00179">
    <property type="entry name" value="EGF_CA"/>
    <property type="match status" value="18"/>
</dbReference>
<feature type="domain" description="EGF-like" evidence="8">
    <location>
        <begin position="807"/>
        <end position="843"/>
    </location>
</feature>
<dbReference type="SMART" id="SM00181">
    <property type="entry name" value="EGF"/>
    <property type="match status" value="19"/>
</dbReference>
<keyword evidence="6" id="KW-0812">Transmembrane</keyword>
<feature type="domain" description="EGF-like" evidence="8">
    <location>
        <begin position="295"/>
        <end position="331"/>
    </location>
</feature>
<evidence type="ECO:0000259" key="7">
    <source>
        <dbReference type="PROSITE" id="PS50025"/>
    </source>
</evidence>
<dbReference type="Pfam" id="PF02210">
    <property type="entry name" value="Laminin_G_2"/>
    <property type="match status" value="3"/>
</dbReference>
<reference evidence="9 10" key="1">
    <citation type="journal article" date="2022" name="Gigascience">
        <title>A chromosome-level genome assembly and annotation of the desert horned lizard, Phrynosoma platyrhinos, provides insight into chromosomal rearrangements among reptiles.</title>
        <authorList>
            <person name="Koochekian N."/>
            <person name="Ascanio A."/>
            <person name="Farleigh K."/>
            <person name="Card D.C."/>
            <person name="Schield D.R."/>
            <person name="Castoe T.A."/>
            <person name="Jezkova T."/>
        </authorList>
    </citation>
    <scope>NUCLEOTIDE SEQUENCE [LARGE SCALE GENOMIC DNA]</scope>
    <source>
        <strain evidence="9">NK-2021</strain>
    </source>
</reference>
<dbReference type="CDD" id="cd00110">
    <property type="entry name" value="LamG"/>
    <property type="match status" value="3"/>
</dbReference>
<dbReference type="PANTHER" id="PTHR24049">
    <property type="entry name" value="CRUMBS FAMILY MEMBER"/>
    <property type="match status" value="1"/>
</dbReference>
<dbReference type="InterPro" id="IPR051022">
    <property type="entry name" value="Notch_Cell-Fate_Det"/>
</dbReference>
<feature type="domain" description="EGF-like" evidence="8">
    <location>
        <begin position="1039"/>
        <end position="1075"/>
    </location>
</feature>
<evidence type="ECO:0000256" key="4">
    <source>
        <dbReference type="ARBA" id="ARBA00023180"/>
    </source>
</evidence>
<keyword evidence="1 5" id="KW-0245">EGF-like domain</keyword>
<feature type="disulfide bond" evidence="5">
    <location>
        <begin position="245"/>
        <end position="254"/>
    </location>
</feature>
<feature type="domain" description="EGF-like" evidence="8">
    <location>
        <begin position="1432"/>
        <end position="1468"/>
    </location>
</feature>
<gene>
    <name evidence="9" type="ORF">JD844_005050</name>
</gene>
<keyword evidence="10" id="KW-1185">Reference proteome</keyword>
<dbReference type="Proteomes" id="UP000826234">
    <property type="component" value="Unassembled WGS sequence"/>
</dbReference>
<feature type="disulfide bond" evidence="5">
    <location>
        <begin position="1420"/>
        <end position="1429"/>
    </location>
</feature>
<dbReference type="InterPro" id="IPR000742">
    <property type="entry name" value="EGF"/>
</dbReference>
<feature type="disulfide bond" evidence="5">
    <location>
        <begin position="1320"/>
        <end position="1330"/>
    </location>
</feature>
<feature type="disulfide bond" evidence="5">
    <location>
        <begin position="1341"/>
        <end position="1350"/>
    </location>
</feature>
<evidence type="ECO:0000313" key="10">
    <source>
        <dbReference type="Proteomes" id="UP000826234"/>
    </source>
</evidence>
<protein>
    <recommendedName>
        <fullName evidence="11">Crumbs cell polarity complex component 2</fullName>
    </recommendedName>
</protein>
<feature type="domain" description="EGF-like" evidence="8">
    <location>
        <begin position="1316"/>
        <end position="1351"/>
    </location>
</feature>
<keyword evidence="3 5" id="KW-1015">Disulfide bond</keyword>
<feature type="domain" description="EGF-like" evidence="8">
    <location>
        <begin position="219"/>
        <end position="255"/>
    </location>
</feature>
<dbReference type="SUPFAM" id="SSF49899">
    <property type="entry name" value="Concanavalin A-like lectins/glucanases"/>
    <property type="match status" value="3"/>
</dbReference>
<feature type="domain" description="EGF-like" evidence="8">
    <location>
        <begin position="579"/>
        <end position="619"/>
    </location>
</feature>
<feature type="domain" description="EGF-like" evidence="8">
    <location>
        <begin position="1353"/>
        <end position="1389"/>
    </location>
</feature>